<protein>
    <recommendedName>
        <fullName evidence="3">F-box domain-containing protein</fullName>
    </recommendedName>
</protein>
<evidence type="ECO:0008006" key="3">
    <source>
        <dbReference type="Google" id="ProtNLM"/>
    </source>
</evidence>
<dbReference type="EMBL" id="JAQQWE010000011">
    <property type="protein sequence ID" value="KAK7936701.1"/>
    <property type="molecule type" value="Genomic_DNA"/>
</dbReference>
<evidence type="ECO:0000313" key="2">
    <source>
        <dbReference type="Proteomes" id="UP001391051"/>
    </source>
</evidence>
<name>A0ABR1PS07_9PEZI</name>
<gene>
    <name evidence="1" type="ORF">PG986_015139</name>
</gene>
<reference evidence="1 2" key="1">
    <citation type="submission" date="2023-01" db="EMBL/GenBank/DDBJ databases">
        <title>Analysis of 21 Apiospora genomes using comparative genomics revels a genus with tremendous synthesis potential of carbohydrate active enzymes and secondary metabolites.</title>
        <authorList>
            <person name="Sorensen T."/>
        </authorList>
    </citation>
    <scope>NUCLEOTIDE SEQUENCE [LARGE SCALE GENOMIC DNA]</scope>
    <source>
        <strain evidence="1 2">CBS 24483</strain>
    </source>
</reference>
<dbReference type="GeneID" id="92084423"/>
<dbReference type="Proteomes" id="UP001391051">
    <property type="component" value="Unassembled WGS sequence"/>
</dbReference>
<keyword evidence="2" id="KW-1185">Reference proteome</keyword>
<dbReference type="RefSeq" id="XP_066692450.1">
    <property type="nucleotide sequence ID" value="XM_066851361.1"/>
</dbReference>
<accession>A0ABR1PS07</accession>
<evidence type="ECO:0000313" key="1">
    <source>
        <dbReference type="EMBL" id="KAK7936701.1"/>
    </source>
</evidence>
<proteinExistence type="predicted"/>
<sequence>MFFTKLPREVIYHILLEAVRVRGTKRAQRLRFVSRAWKDAVDEAIVRLGEFASWPDDWPYLLCDWDHEGRQEFERAPYWPEYVVRAVLIHPPPGNPYTPRLIRHVAEAVARHRYPITYSDDMLKEYILEICKMTLALYEERIHFMSLWYWPFERSPPEERNSELYYAYLLCAAAWTKQVGLVEETLQSMPRDFYA</sequence>
<organism evidence="1 2">
    <name type="scientific">Apiospora aurea</name>
    <dbReference type="NCBI Taxonomy" id="335848"/>
    <lineage>
        <taxon>Eukaryota</taxon>
        <taxon>Fungi</taxon>
        <taxon>Dikarya</taxon>
        <taxon>Ascomycota</taxon>
        <taxon>Pezizomycotina</taxon>
        <taxon>Sordariomycetes</taxon>
        <taxon>Xylariomycetidae</taxon>
        <taxon>Amphisphaeriales</taxon>
        <taxon>Apiosporaceae</taxon>
        <taxon>Apiospora</taxon>
    </lineage>
</organism>
<comment type="caution">
    <text evidence="1">The sequence shown here is derived from an EMBL/GenBank/DDBJ whole genome shotgun (WGS) entry which is preliminary data.</text>
</comment>